<dbReference type="GO" id="GO:0000781">
    <property type="term" value="C:chromosome, telomeric region"/>
    <property type="evidence" value="ECO:0007669"/>
    <property type="project" value="InterPro"/>
</dbReference>
<evidence type="ECO:0000259" key="2">
    <source>
        <dbReference type="SMART" id="SM00976"/>
    </source>
</evidence>
<dbReference type="SMART" id="SM00976">
    <property type="entry name" value="Telo_bind"/>
    <property type="match status" value="1"/>
</dbReference>
<dbReference type="InterPro" id="IPR031749">
    <property type="entry name" value="Cdc13_N"/>
</dbReference>
<feature type="domain" description="Telomeric single stranded DNA binding POT1/Cdc13" evidence="2">
    <location>
        <begin position="564"/>
        <end position="721"/>
    </location>
</feature>
<proteinExistence type="predicted"/>
<dbReference type="eggNOG" id="ENOG502QU50">
    <property type="taxonomic scope" value="Eukaryota"/>
</dbReference>
<reference evidence="3 4" key="1">
    <citation type="journal article" date="2011" name="Proc. Natl. Acad. Sci. U.S.A.">
        <title>Evolutionary erosion of yeast sex chromosomes by mating-type switching accidents.</title>
        <authorList>
            <person name="Gordon J.L."/>
            <person name="Armisen D."/>
            <person name="Proux-Wera E."/>
            <person name="Oheigeartaigh S.S."/>
            <person name="Byrne K.P."/>
            <person name="Wolfe K.H."/>
        </authorList>
    </citation>
    <scope>NUCLEOTIDE SEQUENCE [LARGE SCALE GENOMIC DNA]</scope>
    <source>
        <strain evidence="4">ATCC 10597 / BCRC 20456 / CBS 421 / NBRC 0211 / NRRL Y-12639</strain>
    </source>
</reference>
<sequence length="1027" mass="120046">MSISCKFITSISELKKLPTAEKISIRFISLLTGIKFNGSNSFLLELQDFPNGVPALSPYRVKIKYNSTNDKLKSDTAAATEQTTTTENNSSSFKLARMTISLLCQFFDIDINEFDINEKKKEPFFIDEIHLEKICFIDCKCIYVSNGEKSSLYLDDVKPIDISTAIKYATQDKRQPVSTTSTADTTNDDDHVIRDKLISNIFNNLIMIDNDIKSDFNFVKLANFNNELKEFIQERKLKLMEEKKRSNPLFFFGEQGQNSTDSNSMESQIAFNSQFFTLRDSDSSTNANVASPLNNSIGKDNNNNNNNNNNMESRLELRERSYSLTSSLSSFSSEEENALERESHVKKLKINSTNYYDMETPGFYQYADLGTRSKIKGNLYGIIPLFPVPNDLKYKQKFNYRFEFVPKHWDVIHYNGVQKEETEGSLNCNCNLIPFFNSIEIFVSNEVDLFRLFHDILPYDTHEDKMAYFRKLHSFLGMNEFEITIIKTKLDISSAKNDTQENELELFTDVWNFEKIVLLEKHDRQSNVIEPKRHNDERYHINEEEVKLNKKFNFQFIKSDNDPKIFFNELRLNPGDMKYITMFGLLVSLTFENSSYVSMVFTDFTKNNIEQKYLFDSYLVDTMRRLDSNEGFRVMMYQDHFRSFNENVTSIYGMDFHGLKKSWTENYSKYGIVCKISLSCKFFKGKLNAISRVCIPILQSNYLNLSKREQFILEKIYYKGIKRIHQSDLSEYIKDYEKYFPYYQHKDENHSRQNMVSILDKKYWGKSFVYEKHNEEDTTTTTTNNNNNNSNDIFKNVYQKIPGIDELVGRKISFDKNDNIPLLNMRSTEFPKLFQVHGKLIGVEYGIGNDTRNPGKTMITYLCLLITVRDHNEELETMIENRKLLRIEMFKEETINYFLNKSAYNNYDNTVDVSLDRLQNFVGETFQFMVTKAPFQLQLRSRSINLLVWCPVEFTMEEMKSQLWARKEVSKDTKPPSLPQDFEQQFIPPQSSAPDPVSYPSNYDPVTNVKVEDIDNAVVESVSLVWR</sequence>
<dbReference type="Gene3D" id="2.40.50.140">
    <property type="entry name" value="Nucleic acid-binding proteins"/>
    <property type="match status" value="1"/>
</dbReference>
<feature type="compositionally biased region" description="Low complexity" evidence="1">
    <location>
        <begin position="293"/>
        <end position="310"/>
    </location>
</feature>
<dbReference type="RefSeq" id="XP_003671798.1">
    <property type="nucleotide sequence ID" value="XM_003671750.1"/>
</dbReference>
<gene>
    <name evidence="3" type="primary">NDAI0H03820</name>
    <name evidence="3" type="ordered locus">NDAI_0H03820</name>
</gene>
<protein>
    <recommendedName>
        <fullName evidence="2">Telomeric single stranded DNA binding POT1/Cdc13 domain-containing protein</fullName>
    </recommendedName>
</protein>
<feature type="region of interest" description="Disordered" evidence="1">
    <location>
        <begin position="970"/>
        <end position="1000"/>
    </location>
</feature>
<dbReference type="Proteomes" id="UP000000689">
    <property type="component" value="Chromosome 8"/>
</dbReference>
<dbReference type="SUPFAM" id="SSF50249">
    <property type="entry name" value="Nucleic acid-binding proteins"/>
    <property type="match status" value="1"/>
</dbReference>
<dbReference type="OMA" id="ECTFREL"/>
<dbReference type="Pfam" id="PF16853">
    <property type="entry name" value="CDC13_N"/>
    <property type="match status" value="1"/>
</dbReference>
<dbReference type="InterPro" id="IPR011564">
    <property type="entry name" value="Telomer_end-bd_POT1/Cdc13"/>
</dbReference>
<dbReference type="GeneID" id="11496085"/>
<dbReference type="Gene3D" id="2.40.50.810">
    <property type="match status" value="1"/>
</dbReference>
<keyword evidence="4" id="KW-1185">Reference proteome</keyword>
<dbReference type="HOGENOM" id="CLU_011303_0_0_1"/>
<feature type="compositionally biased region" description="Polar residues" evidence="1">
    <location>
        <begin position="987"/>
        <end position="1000"/>
    </location>
</feature>
<evidence type="ECO:0000313" key="3">
    <source>
        <dbReference type="EMBL" id="CCD26555.1"/>
    </source>
</evidence>
<dbReference type="KEGG" id="ndi:NDAI_0H03820"/>
<dbReference type="Gene3D" id="1.10.10.2380">
    <property type="match status" value="1"/>
</dbReference>
<accession>G0WFJ4</accession>
<dbReference type="GO" id="GO:0000723">
    <property type="term" value="P:telomere maintenance"/>
    <property type="evidence" value="ECO:0007669"/>
    <property type="project" value="InterPro"/>
</dbReference>
<dbReference type="Pfam" id="PF18233">
    <property type="entry name" value="Cdc13_OB4_dimer"/>
    <property type="match status" value="1"/>
</dbReference>
<evidence type="ECO:0000313" key="4">
    <source>
        <dbReference type="Proteomes" id="UP000000689"/>
    </source>
</evidence>
<dbReference type="InterPro" id="IPR041028">
    <property type="entry name" value="Cdc13_OB4_dimer"/>
</dbReference>
<dbReference type="Gene3D" id="2.40.50.800">
    <property type="match status" value="2"/>
</dbReference>
<dbReference type="Pfam" id="PF02765">
    <property type="entry name" value="POT1"/>
    <property type="match status" value="1"/>
</dbReference>
<organism evidence="3 4">
    <name type="scientific">Naumovozyma dairenensis (strain ATCC 10597 / BCRC 20456 / CBS 421 / NBRC 0211 / NRRL Y-12639)</name>
    <name type="common">Saccharomyces dairenensis</name>
    <dbReference type="NCBI Taxonomy" id="1071378"/>
    <lineage>
        <taxon>Eukaryota</taxon>
        <taxon>Fungi</taxon>
        <taxon>Dikarya</taxon>
        <taxon>Ascomycota</taxon>
        <taxon>Saccharomycotina</taxon>
        <taxon>Saccharomycetes</taxon>
        <taxon>Saccharomycetales</taxon>
        <taxon>Saccharomycetaceae</taxon>
        <taxon>Naumovozyma</taxon>
    </lineage>
</organism>
<dbReference type="InterPro" id="IPR012340">
    <property type="entry name" value="NA-bd_OB-fold"/>
</dbReference>
<dbReference type="OrthoDB" id="4067010at2759"/>
<dbReference type="GO" id="GO:0003677">
    <property type="term" value="F:DNA binding"/>
    <property type="evidence" value="ECO:0007669"/>
    <property type="project" value="InterPro"/>
</dbReference>
<name>G0WFJ4_NAUDC</name>
<dbReference type="AlphaFoldDB" id="G0WFJ4"/>
<dbReference type="EMBL" id="HE580274">
    <property type="protein sequence ID" value="CCD26555.1"/>
    <property type="molecule type" value="Genomic_DNA"/>
</dbReference>
<dbReference type="STRING" id="1071378.G0WFJ4"/>
<evidence type="ECO:0000256" key="1">
    <source>
        <dbReference type="SAM" id="MobiDB-lite"/>
    </source>
</evidence>
<feature type="region of interest" description="Disordered" evidence="1">
    <location>
        <begin position="287"/>
        <end position="310"/>
    </location>
</feature>